<dbReference type="AlphaFoldDB" id="A0A3R9YI77"/>
<evidence type="ECO:0000256" key="1">
    <source>
        <dbReference type="SAM" id="Phobius"/>
    </source>
</evidence>
<keyword evidence="3" id="KW-1185">Reference proteome</keyword>
<dbReference type="Pfam" id="PF03929">
    <property type="entry name" value="PepSY_TM"/>
    <property type="match status" value="1"/>
</dbReference>
<evidence type="ECO:0008006" key="4">
    <source>
        <dbReference type="Google" id="ProtNLM"/>
    </source>
</evidence>
<feature type="transmembrane region" description="Helical" evidence="1">
    <location>
        <begin position="210"/>
        <end position="230"/>
    </location>
</feature>
<feature type="transmembrane region" description="Helical" evidence="1">
    <location>
        <begin position="20"/>
        <end position="41"/>
    </location>
</feature>
<evidence type="ECO:0000313" key="2">
    <source>
        <dbReference type="EMBL" id="RST26465.1"/>
    </source>
</evidence>
<keyword evidence="1" id="KW-0812">Transmembrane</keyword>
<gene>
    <name evidence="2" type="ORF">HMF7854_15355</name>
</gene>
<reference evidence="2 3" key="1">
    <citation type="submission" date="2018-12" db="EMBL/GenBank/DDBJ databases">
        <title>Sphingomonas sp. HMF7854 Genome sequencing and assembly.</title>
        <authorList>
            <person name="Cha I."/>
            <person name="Kang H."/>
            <person name="Kim H."/>
            <person name="Kang J."/>
            <person name="Joh K."/>
        </authorList>
    </citation>
    <scope>NUCLEOTIDE SEQUENCE [LARGE SCALE GENOMIC DNA]</scope>
    <source>
        <strain evidence="2 3">HMF7854</strain>
    </source>
</reference>
<dbReference type="RefSeq" id="WP_126720344.1">
    <property type="nucleotide sequence ID" value="NZ_RWJF01000002.1"/>
</dbReference>
<comment type="caution">
    <text evidence="2">The sequence shown here is derived from an EMBL/GenBank/DDBJ whole genome shotgun (WGS) entry which is preliminary data.</text>
</comment>
<organism evidence="2 3">
    <name type="scientific">Sphingomonas ginkgonis</name>
    <dbReference type="NCBI Taxonomy" id="2315330"/>
    <lineage>
        <taxon>Bacteria</taxon>
        <taxon>Pseudomonadati</taxon>
        <taxon>Pseudomonadota</taxon>
        <taxon>Alphaproteobacteria</taxon>
        <taxon>Sphingomonadales</taxon>
        <taxon>Sphingomonadaceae</taxon>
        <taxon>Sphingomonas</taxon>
    </lineage>
</organism>
<proteinExistence type="predicted"/>
<keyword evidence="1" id="KW-0472">Membrane</keyword>
<evidence type="ECO:0000313" key="3">
    <source>
        <dbReference type="Proteomes" id="UP000274661"/>
    </source>
</evidence>
<keyword evidence="1" id="KW-1133">Transmembrane helix</keyword>
<accession>A0A3R9YI77</accession>
<dbReference type="Proteomes" id="UP000274661">
    <property type="component" value="Unassembled WGS sequence"/>
</dbReference>
<dbReference type="EMBL" id="RWJF01000002">
    <property type="protein sequence ID" value="RST26465.1"/>
    <property type="molecule type" value="Genomic_DNA"/>
</dbReference>
<name>A0A3R9YI77_9SPHN</name>
<dbReference type="OrthoDB" id="9806195at2"/>
<sequence>MVLSPRLRLHLGASKIHRWLALLIGAQAIVWFTSGLVMSLLSIDTVHGDHRIERNAEPALSSTQGFAPLPALLASAGAPVRQLQHRMLLGRPIVEAQLVDGRIHLLDARTAAPIPPLDARVAGTIAQKAYRGSGVPAPTIERVERASTEYRGALPAWRATFADDDATRIYVAADTGRLTSVRTGTWRLYDFFWGLHIMDWTEHERFNTPWLNAFAAGGLVFAVSGAILLFMRWPRRPRRKAGGRNSRQGVA</sequence>
<dbReference type="InterPro" id="IPR005625">
    <property type="entry name" value="PepSY-ass_TM"/>
</dbReference>
<protein>
    <recommendedName>
        <fullName evidence="4">PepSY domain-containing protein</fullName>
    </recommendedName>
</protein>